<organism evidence="1 2">
    <name type="scientific">Sinosporangium siamense</name>
    <dbReference type="NCBI Taxonomy" id="1367973"/>
    <lineage>
        <taxon>Bacteria</taxon>
        <taxon>Bacillati</taxon>
        <taxon>Actinomycetota</taxon>
        <taxon>Actinomycetes</taxon>
        <taxon>Streptosporangiales</taxon>
        <taxon>Streptosporangiaceae</taxon>
        <taxon>Sinosporangium</taxon>
    </lineage>
</organism>
<name>A0A919RDP5_9ACTN</name>
<dbReference type="EMBL" id="BOOW01000010">
    <property type="protein sequence ID" value="GII91527.1"/>
    <property type="molecule type" value="Genomic_DNA"/>
</dbReference>
<dbReference type="Proteomes" id="UP000606172">
    <property type="component" value="Unassembled WGS sequence"/>
</dbReference>
<dbReference type="AlphaFoldDB" id="A0A919RDP5"/>
<comment type="caution">
    <text evidence="1">The sequence shown here is derived from an EMBL/GenBank/DDBJ whole genome shotgun (WGS) entry which is preliminary data.</text>
</comment>
<evidence type="ECO:0000313" key="1">
    <source>
        <dbReference type="EMBL" id="GII91527.1"/>
    </source>
</evidence>
<accession>A0A919RDP5</accession>
<protein>
    <submittedName>
        <fullName evidence="1">Uncharacterized protein</fullName>
    </submittedName>
</protein>
<gene>
    <name evidence="1" type="ORF">Ssi02_17580</name>
</gene>
<reference evidence="1" key="1">
    <citation type="submission" date="2021-01" db="EMBL/GenBank/DDBJ databases">
        <title>Whole genome shotgun sequence of Sinosporangium siamense NBRC 109515.</title>
        <authorList>
            <person name="Komaki H."/>
            <person name="Tamura T."/>
        </authorList>
    </citation>
    <scope>NUCLEOTIDE SEQUENCE</scope>
    <source>
        <strain evidence="1">NBRC 109515</strain>
    </source>
</reference>
<sequence>MAAYSSKSSANASGLVSDSRMRWLSLTPAAGGAVMGGTKAWEPTFPQGHVAMYCHSPRFEFTAVQGKDCPVVTRVTWPVRQSRHKV</sequence>
<keyword evidence="2" id="KW-1185">Reference proteome</keyword>
<proteinExistence type="predicted"/>
<evidence type="ECO:0000313" key="2">
    <source>
        <dbReference type="Proteomes" id="UP000606172"/>
    </source>
</evidence>